<dbReference type="PANTHER" id="PTHR39344:SF1">
    <property type="entry name" value="UPF0182 PROTEIN SLL1060"/>
    <property type="match status" value="1"/>
</dbReference>
<feature type="transmembrane region" description="Helical" evidence="5">
    <location>
        <begin position="254"/>
        <end position="277"/>
    </location>
</feature>
<evidence type="ECO:0000256" key="2">
    <source>
        <dbReference type="ARBA" id="ARBA00022692"/>
    </source>
</evidence>
<dbReference type="PANTHER" id="PTHR39344">
    <property type="entry name" value="UPF0182 PROTEIN SLL1060"/>
    <property type="match status" value="1"/>
</dbReference>
<keyword evidence="2 5" id="KW-0812">Transmembrane</keyword>
<name>A0A6J4HDP7_9ACTN</name>
<evidence type="ECO:0000256" key="3">
    <source>
        <dbReference type="ARBA" id="ARBA00022989"/>
    </source>
</evidence>
<gene>
    <name evidence="7" type="ORF">AVDCRST_MAG20-736</name>
</gene>
<evidence type="ECO:0000313" key="7">
    <source>
        <dbReference type="EMBL" id="CAA9220690.1"/>
    </source>
</evidence>
<feature type="transmembrane region" description="Helical" evidence="5">
    <location>
        <begin position="20"/>
        <end position="43"/>
    </location>
</feature>
<feature type="transmembrane region" description="Helical" evidence="5">
    <location>
        <begin position="284"/>
        <end position="309"/>
    </location>
</feature>
<organism evidence="7">
    <name type="scientific">uncultured Acidimicrobiales bacterium</name>
    <dbReference type="NCBI Taxonomy" id="310071"/>
    <lineage>
        <taxon>Bacteria</taxon>
        <taxon>Bacillati</taxon>
        <taxon>Actinomycetota</taxon>
        <taxon>Acidimicrobiia</taxon>
        <taxon>Acidimicrobiales</taxon>
        <taxon>environmental samples</taxon>
    </lineage>
</organism>
<accession>A0A6J4HDP7</accession>
<dbReference type="HAMAP" id="MF_01600">
    <property type="entry name" value="UPF0182"/>
    <property type="match status" value="1"/>
</dbReference>
<dbReference type="GO" id="GO:0005576">
    <property type="term" value="C:extracellular region"/>
    <property type="evidence" value="ECO:0007669"/>
    <property type="project" value="TreeGrafter"/>
</dbReference>
<proteinExistence type="inferred from homology"/>
<evidence type="ECO:0000256" key="6">
    <source>
        <dbReference type="SAM" id="MobiDB-lite"/>
    </source>
</evidence>
<feature type="transmembrane region" description="Helical" evidence="5">
    <location>
        <begin position="177"/>
        <end position="195"/>
    </location>
</feature>
<protein>
    <recommendedName>
        <fullName evidence="5">UPF0182 protein AVDCRST_MAG20-736</fullName>
    </recommendedName>
</protein>
<evidence type="ECO:0000256" key="4">
    <source>
        <dbReference type="ARBA" id="ARBA00023136"/>
    </source>
</evidence>
<feature type="transmembrane region" description="Helical" evidence="5">
    <location>
        <begin position="216"/>
        <end position="234"/>
    </location>
</feature>
<dbReference type="GO" id="GO:0005886">
    <property type="term" value="C:plasma membrane"/>
    <property type="evidence" value="ECO:0007669"/>
    <property type="project" value="UniProtKB-SubCell"/>
</dbReference>
<keyword evidence="1 5" id="KW-1003">Cell membrane</keyword>
<feature type="transmembrane region" description="Helical" evidence="5">
    <location>
        <begin position="117"/>
        <end position="138"/>
    </location>
</feature>
<feature type="region of interest" description="Disordered" evidence="6">
    <location>
        <begin position="707"/>
        <end position="727"/>
    </location>
</feature>
<feature type="transmembrane region" description="Helical" evidence="5">
    <location>
        <begin position="63"/>
        <end position="86"/>
    </location>
</feature>
<comment type="subcellular location">
    <subcellularLocation>
        <location evidence="5">Cell membrane</location>
        <topology evidence="5">Multi-pass membrane protein</topology>
    </subcellularLocation>
</comment>
<dbReference type="AlphaFoldDB" id="A0A6J4HDP7"/>
<feature type="region of interest" description="Disordered" evidence="6">
    <location>
        <begin position="882"/>
        <end position="924"/>
    </location>
</feature>
<dbReference type="InterPro" id="IPR005372">
    <property type="entry name" value="UPF0182"/>
</dbReference>
<dbReference type="EMBL" id="CADCSY010000027">
    <property type="protein sequence ID" value="CAA9220690.1"/>
    <property type="molecule type" value="Genomic_DNA"/>
</dbReference>
<sequence length="980" mass="107392">MRATPDLPRRRPSLGSRGRVGLVVLAVALFVLLTSLRGIAGFYTDFLWFDSLDYESVFTGILGARVALGVIFTGIFFVLLYVNLLIADRLAPPLRPSGPEEEVIERYRELVGGRTSLVRLLVSLLFAVIAGAGVAGQWNSWLLFTNAQDFGIPDPQFGEDIGFYVFRLPFLTFVVDWAFASVIIIAIVTAVAHYLNGGIRVQAPSQRVGRQVKGHLSVLLGLLALIRAVGYYLARYELNFSSRGAVQGATFTDVNAQLPALNLLILISLAAFVLFIVNIRRQGWVLPALGVGLWAVVAVVVGGIVPAFIQTFRVVPDQLSRERPFIQRNIDATRAAFNLDEVESDGFSNTGDIDSDTLGDNADIVRNIRLWDPGVLLETYRQIQGVRSFYEIRDVDVDRYEIEGETTQVMVSTRELDTGGVPQTSWEARTLAYTHGYGVALSPANSKLASGRPALLLADIPVRENADIALDEPAIYVGEGLDGYVVTGTERREIDFQDVEGQTQFRAYEGEDGVDIGSYLRRAAFALRFGDINPLISANLRSDSKILYQRDIEERVESLAPFLRFDSDPYAVVLDGRISYVVDAYTTSSRYPYAQSANTNDLPNGSDLRGSFNYVRNSVKAVVDAYDGTVTFYVIDDSDPVIAAYRQAFPDLFTDGDQISDELAAHFRYPEDLFRVQTNMWGPYHVSDPDDFLNENDRWDVAQAPGNEVAPASQSIDPTTGLPAGPARAQRFEPYYQLLRLPDAESQQFVMLRPFVPSSEDDTRRELTAFMTASSDPDSYGQLRTFVLPRSNLPDGPALIGGTISSDPEVAQLQTLLGQEGSDLSYGNLLLIPIEESILYVRPLYVESTSSRTPELERVIVVYQGEVAVAPTLRESLVELFDDAPQTLEDTSPVEGEDEEDPPPGDEEVDPPADPPVDPGDDVPALLAAAATAFDEAQEALDEGDLGLYQEKVAEAAAFVDRAQGLAGSTTPTTTADATA</sequence>
<keyword evidence="3 5" id="KW-1133">Transmembrane helix</keyword>
<evidence type="ECO:0000256" key="5">
    <source>
        <dbReference type="HAMAP-Rule" id="MF_01600"/>
    </source>
</evidence>
<reference evidence="7" key="1">
    <citation type="submission" date="2020-02" db="EMBL/GenBank/DDBJ databases">
        <authorList>
            <person name="Meier V. D."/>
        </authorList>
    </citation>
    <scope>NUCLEOTIDE SEQUENCE</scope>
    <source>
        <strain evidence="7">AVDCRST_MAG20</strain>
    </source>
</reference>
<feature type="compositionally biased region" description="Acidic residues" evidence="6">
    <location>
        <begin position="895"/>
        <end position="911"/>
    </location>
</feature>
<dbReference type="Pfam" id="PF03699">
    <property type="entry name" value="UPF0182"/>
    <property type="match status" value="1"/>
</dbReference>
<keyword evidence="4 5" id="KW-0472">Membrane</keyword>
<comment type="similarity">
    <text evidence="5">Belongs to the UPF0182 family.</text>
</comment>
<evidence type="ECO:0000256" key="1">
    <source>
        <dbReference type="ARBA" id="ARBA00022475"/>
    </source>
</evidence>